<accession>A0A417XUD9</accession>
<dbReference type="PANTHER" id="PTHR19328">
    <property type="entry name" value="HEDGEHOG-INTERACTING PROTEIN"/>
    <property type="match status" value="1"/>
</dbReference>
<evidence type="ECO:0000313" key="5">
    <source>
        <dbReference type="Proteomes" id="UP000283644"/>
    </source>
</evidence>
<feature type="domain" description="Glucose/Sorbosone dehydrogenase" evidence="3">
    <location>
        <begin position="58"/>
        <end position="383"/>
    </location>
</feature>
<evidence type="ECO:0000256" key="1">
    <source>
        <dbReference type="SAM" id="MobiDB-lite"/>
    </source>
</evidence>
<gene>
    <name evidence="4" type="ORF">D0Z08_27660</name>
</gene>
<keyword evidence="2" id="KW-0732">Signal</keyword>
<dbReference type="Pfam" id="PF07995">
    <property type="entry name" value="GSDH"/>
    <property type="match status" value="1"/>
</dbReference>
<dbReference type="InterPro" id="IPR011041">
    <property type="entry name" value="Quinoprot_gluc/sorb_DH_b-prop"/>
</dbReference>
<dbReference type="AlphaFoldDB" id="A0A417XUD9"/>
<name>A0A417XUD9_9ACTN</name>
<organism evidence="4 5">
    <name type="scientific">Nocardioides immobilis</name>
    <dbReference type="NCBI Taxonomy" id="2049295"/>
    <lineage>
        <taxon>Bacteria</taxon>
        <taxon>Bacillati</taxon>
        <taxon>Actinomycetota</taxon>
        <taxon>Actinomycetes</taxon>
        <taxon>Propionibacteriales</taxon>
        <taxon>Nocardioidaceae</taxon>
        <taxon>Nocardioides</taxon>
    </lineage>
</organism>
<dbReference type="OrthoDB" id="9770043at2"/>
<sequence length="394" mass="42518">MRKLGAPIAVLALVLTTLASYPASGSPSAPTRDRDAGYDGSPRRAAPTLRVTTVANGLDHPWDVRPIGEGRLLFTQRDRASLTLVRADGDTRRVGFPSRRVWVSGETGLMGLAIDPGFAENRRIYTCQGWKLPGGKKDIRVIAWKLDPGLTAVGRPDVLVKGLPTVTGRHGGCRLLIAKNGALLVGTGDAAVGRNPQSLRSFGGKTLRLDPATGRPWPTNPWAGASGRKRFIYTYGHRNVQGLAQRRDGTLWSVEHGSYRDDEVNKLGRGRNFGWHPVPGYNESVPMTDFSLPGRQWGAKWRSGTPTIATSGAAFVRGRGWGALSGALAVGCLAGERLMFVKLDASGDLRWTRAPARLRDFGRLRGVTAYRGSLLITTSNGGGTDKILRVRPAR</sequence>
<evidence type="ECO:0000313" key="4">
    <source>
        <dbReference type="EMBL" id="RHW23871.1"/>
    </source>
</evidence>
<feature type="region of interest" description="Disordered" evidence="1">
    <location>
        <begin position="22"/>
        <end position="46"/>
    </location>
</feature>
<comment type="caution">
    <text evidence="4">The sequence shown here is derived from an EMBL/GenBank/DDBJ whole genome shotgun (WGS) entry which is preliminary data.</text>
</comment>
<dbReference type="InterPro" id="IPR012938">
    <property type="entry name" value="Glc/Sorbosone_DH"/>
</dbReference>
<evidence type="ECO:0000256" key="2">
    <source>
        <dbReference type="SAM" id="SignalP"/>
    </source>
</evidence>
<feature type="signal peptide" evidence="2">
    <location>
        <begin position="1"/>
        <end position="19"/>
    </location>
</feature>
<proteinExistence type="predicted"/>
<protein>
    <submittedName>
        <fullName evidence="4">PQQ-dependent sugar dehydrogenase</fullName>
    </submittedName>
</protein>
<dbReference type="InterPro" id="IPR011042">
    <property type="entry name" value="6-blade_b-propeller_TolB-like"/>
</dbReference>
<dbReference type="EMBL" id="QXGH01000039">
    <property type="protein sequence ID" value="RHW23871.1"/>
    <property type="molecule type" value="Genomic_DNA"/>
</dbReference>
<keyword evidence="5" id="KW-1185">Reference proteome</keyword>
<evidence type="ECO:0000259" key="3">
    <source>
        <dbReference type="Pfam" id="PF07995"/>
    </source>
</evidence>
<dbReference type="SUPFAM" id="SSF50952">
    <property type="entry name" value="Soluble quinoprotein glucose dehydrogenase"/>
    <property type="match status" value="1"/>
</dbReference>
<dbReference type="Proteomes" id="UP000283644">
    <property type="component" value="Unassembled WGS sequence"/>
</dbReference>
<dbReference type="RefSeq" id="WP_118928517.1">
    <property type="nucleotide sequence ID" value="NZ_QXGH01000039.1"/>
</dbReference>
<dbReference type="Gene3D" id="2.120.10.30">
    <property type="entry name" value="TolB, C-terminal domain"/>
    <property type="match status" value="1"/>
</dbReference>
<reference evidence="4 5" key="1">
    <citation type="submission" date="2018-09" db="EMBL/GenBank/DDBJ databases">
        <title>Genome sequencing of Nocardioides immobilis CCTCC AB 2017083 for comparison to Nocardioides silvaticus.</title>
        <authorList>
            <person name="Li C."/>
            <person name="Wang G."/>
        </authorList>
    </citation>
    <scope>NUCLEOTIDE SEQUENCE [LARGE SCALE GENOMIC DNA]</scope>
    <source>
        <strain evidence="4 5">CCTCC AB 2017083</strain>
    </source>
</reference>
<feature type="chain" id="PRO_5038534022" evidence="2">
    <location>
        <begin position="20"/>
        <end position="394"/>
    </location>
</feature>
<dbReference type="PANTHER" id="PTHR19328:SF13">
    <property type="entry name" value="HIPL1 PROTEIN"/>
    <property type="match status" value="1"/>
</dbReference>